<dbReference type="InParanoid" id="D8LCF1"/>
<feature type="domain" description="HTH TFE/IIEalpha-type" evidence="1">
    <location>
        <begin position="13"/>
        <end position="103"/>
    </location>
</feature>
<name>D8LCF1_ECTSI</name>
<dbReference type="OrthoDB" id="41225at2759"/>
<keyword evidence="3" id="KW-1185">Reference proteome</keyword>
<dbReference type="GO" id="GO:0005673">
    <property type="term" value="C:transcription factor TFIIE complex"/>
    <property type="evidence" value="ECO:0007669"/>
    <property type="project" value="TreeGrafter"/>
</dbReference>
<dbReference type="PANTHER" id="PTHR13097:SF7">
    <property type="entry name" value="GENERAL TRANSCRIPTION FACTOR IIE SUBUNIT 1"/>
    <property type="match status" value="1"/>
</dbReference>
<evidence type="ECO:0000313" key="3">
    <source>
        <dbReference type="Proteomes" id="UP000002630"/>
    </source>
</evidence>
<organism evidence="2 3">
    <name type="scientific">Ectocarpus siliculosus</name>
    <name type="common">Brown alga</name>
    <name type="synonym">Conferva siliculosa</name>
    <dbReference type="NCBI Taxonomy" id="2880"/>
    <lineage>
        <taxon>Eukaryota</taxon>
        <taxon>Sar</taxon>
        <taxon>Stramenopiles</taxon>
        <taxon>Ochrophyta</taxon>
        <taxon>PX clade</taxon>
        <taxon>Phaeophyceae</taxon>
        <taxon>Ectocarpales</taxon>
        <taxon>Ectocarpaceae</taxon>
        <taxon>Ectocarpus</taxon>
    </lineage>
</organism>
<dbReference type="STRING" id="2880.D8LCF1"/>
<protein>
    <recommendedName>
        <fullName evidence="1">HTH TFE/IIEalpha-type domain-containing protein</fullName>
    </recommendedName>
</protein>
<dbReference type="InterPro" id="IPR017919">
    <property type="entry name" value="TFIIE/TFIIEa_HTH"/>
</dbReference>
<dbReference type="PROSITE" id="PS51344">
    <property type="entry name" value="HTH_TFE_IIE"/>
    <property type="match status" value="1"/>
</dbReference>
<evidence type="ECO:0000313" key="2">
    <source>
        <dbReference type="EMBL" id="CBN78187.1"/>
    </source>
</evidence>
<dbReference type="AlphaFoldDB" id="D8LCF1"/>
<dbReference type="EMBL" id="FN649752">
    <property type="protein sequence ID" value="CBN78187.1"/>
    <property type="molecule type" value="Genomic_DNA"/>
</dbReference>
<dbReference type="InterPro" id="IPR036388">
    <property type="entry name" value="WH-like_DNA-bd_sf"/>
</dbReference>
<dbReference type="InterPro" id="IPR024550">
    <property type="entry name" value="TFIIEa/SarR/Rpc3_HTH_dom"/>
</dbReference>
<reference evidence="2 3" key="1">
    <citation type="journal article" date="2010" name="Nature">
        <title>The Ectocarpus genome and the independent evolution of multicellularity in brown algae.</title>
        <authorList>
            <person name="Cock J.M."/>
            <person name="Sterck L."/>
            <person name="Rouze P."/>
            <person name="Scornet D."/>
            <person name="Allen A.E."/>
            <person name="Amoutzias G."/>
            <person name="Anthouard V."/>
            <person name="Artiguenave F."/>
            <person name="Aury J.M."/>
            <person name="Badger J.H."/>
            <person name="Beszteri B."/>
            <person name="Billiau K."/>
            <person name="Bonnet E."/>
            <person name="Bothwell J.H."/>
            <person name="Bowler C."/>
            <person name="Boyen C."/>
            <person name="Brownlee C."/>
            <person name="Carrano C.J."/>
            <person name="Charrier B."/>
            <person name="Cho G.Y."/>
            <person name="Coelho S.M."/>
            <person name="Collen J."/>
            <person name="Corre E."/>
            <person name="Da Silva C."/>
            <person name="Delage L."/>
            <person name="Delaroque N."/>
            <person name="Dittami S.M."/>
            <person name="Doulbeau S."/>
            <person name="Elias M."/>
            <person name="Farnham G."/>
            <person name="Gachon C.M."/>
            <person name="Gschloessl B."/>
            <person name="Heesch S."/>
            <person name="Jabbari K."/>
            <person name="Jubin C."/>
            <person name="Kawai H."/>
            <person name="Kimura K."/>
            <person name="Kloareg B."/>
            <person name="Kupper F.C."/>
            <person name="Lang D."/>
            <person name="Le Bail A."/>
            <person name="Leblanc C."/>
            <person name="Lerouge P."/>
            <person name="Lohr M."/>
            <person name="Lopez P.J."/>
            <person name="Martens C."/>
            <person name="Maumus F."/>
            <person name="Michel G."/>
            <person name="Miranda-Saavedra D."/>
            <person name="Morales J."/>
            <person name="Moreau H."/>
            <person name="Motomura T."/>
            <person name="Nagasato C."/>
            <person name="Napoli C.A."/>
            <person name="Nelson D.R."/>
            <person name="Nyvall-Collen P."/>
            <person name="Peters A.F."/>
            <person name="Pommier C."/>
            <person name="Potin P."/>
            <person name="Poulain J."/>
            <person name="Quesneville H."/>
            <person name="Read B."/>
            <person name="Rensing S.A."/>
            <person name="Ritter A."/>
            <person name="Rousvoal S."/>
            <person name="Samanta M."/>
            <person name="Samson G."/>
            <person name="Schroeder D.C."/>
            <person name="Segurens B."/>
            <person name="Strittmatter M."/>
            <person name="Tonon T."/>
            <person name="Tregear J.W."/>
            <person name="Valentin K."/>
            <person name="von Dassow P."/>
            <person name="Yamagishi T."/>
            <person name="Van de Peer Y."/>
            <person name="Wincker P."/>
        </authorList>
    </citation>
    <scope>NUCLEOTIDE SEQUENCE [LARGE SCALE GENOMIC DNA]</scope>
    <source>
        <strain evidence="3">Ec32 / CCAP1310/4</strain>
    </source>
</reference>
<dbReference type="Proteomes" id="UP000002630">
    <property type="component" value="Linkage Group LG27"/>
</dbReference>
<dbReference type="EMBL" id="FN647715">
    <property type="protein sequence ID" value="CBN78187.1"/>
    <property type="molecule type" value="Genomic_DNA"/>
</dbReference>
<dbReference type="PANTHER" id="PTHR13097">
    <property type="entry name" value="TRANSCRIPTION INITIATION FACTOR IIE, ALPHA SUBUNIT"/>
    <property type="match status" value="1"/>
</dbReference>
<dbReference type="GO" id="GO:0006367">
    <property type="term" value="P:transcription initiation at RNA polymerase II promoter"/>
    <property type="evidence" value="ECO:0007669"/>
    <property type="project" value="TreeGrafter"/>
</dbReference>
<gene>
    <name evidence="2" type="ORF">Esi_0103_0026</name>
</gene>
<dbReference type="Gene3D" id="1.10.10.10">
    <property type="entry name" value="Winged helix-like DNA-binding domain superfamily/Winged helix DNA-binding domain"/>
    <property type="match status" value="1"/>
</dbReference>
<accession>D8LCF1</accession>
<dbReference type="InterPro" id="IPR039997">
    <property type="entry name" value="TFE"/>
</dbReference>
<sequence>MADMNAIVALQKAERLVSTIARAFYTDITVLVVDTLIREKYIKDKDEELGSRLNLQPKQVRSALAELLAEGFAAKEMMSDEIYSGRSSNYWYIDLRHAVNVILLRVFQMKEILSQRQEAKAAHQARDKNQPGNLVQCGPCDSCSTLAHEKNVPVKADS</sequence>
<proteinExistence type="predicted"/>
<evidence type="ECO:0000259" key="1">
    <source>
        <dbReference type="PROSITE" id="PS51344"/>
    </source>
</evidence>
<dbReference type="Pfam" id="PF02002">
    <property type="entry name" value="TFIIE_alpha"/>
    <property type="match status" value="1"/>
</dbReference>